<proteinExistence type="predicted"/>
<dbReference type="Proteomes" id="UP000002315">
    <property type="component" value="Chromosome"/>
</dbReference>
<keyword evidence="1" id="KW-0812">Transmembrane</keyword>
<dbReference type="AlphaFoldDB" id="E3GX67"/>
<name>E3GX67_METFV</name>
<dbReference type="KEGG" id="mfv:Mfer_1276"/>
<protein>
    <submittedName>
        <fullName evidence="2">Uncharacterized protein</fullName>
    </submittedName>
</protein>
<accession>E3GX67</accession>
<sequence>MGRILRFILSFFIGKRIISIGTDYRPTTEDEEKYVKMMNDTKTMLIELKKAKIDSNSIFESLVEELNFALPRNGRFVELKKPEKDINERALLSDIIVGSDRYLYVELPEKADVNEFIDTIKNEGGEIVEKGPNEILARLISKNEAIKIAIKLIALGGEKNLNVRAAVGMTAAAAVERAIKLTNEVGEIPGVAFTKFGGEFALLFPSKISKIGETYSTHGNYLFLDVINSTKFIEKYGRDFLSLVMEKIKKRIEEREGKIEGYRKGGDDLVASMPTKDLALQAILEAIWESQVNDVKIRAGVGKTRKEAGENAYLSDDVKFWHPSSTVVFNLANGTYAYFIPSDFTRTLINFALNRKGEGILIFIFVFLMTFIGWQIGRWELGVIAIILSLIYALIT</sequence>
<dbReference type="STRING" id="523846.Mfer_1276"/>
<dbReference type="EMBL" id="CP002278">
    <property type="protein sequence ID" value="ADP78062.1"/>
    <property type="molecule type" value="Genomic_DNA"/>
</dbReference>
<reference evidence="2 3" key="1">
    <citation type="journal article" date="2010" name="Stand. Genomic Sci.">
        <title>Complete genome sequence of Methanothermus fervidus type strain (V24S).</title>
        <authorList>
            <person name="Anderson I."/>
            <person name="Djao O.D."/>
            <person name="Misra M."/>
            <person name="Chertkov O."/>
            <person name="Nolan M."/>
            <person name="Lucas S."/>
            <person name="Lapidus A."/>
            <person name="Del Rio T.G."/>
            <person name="Tice H."/>
            <person name="Cheng J.F."/>
            <person name="Tapia R."/>
            <person name="Han C."/>
            <person name="Goodwin L."/>
            <person name="Pitluck S."/>
            <person name="Liolios K."/>
            <person name="Ivanova N."/>
            <person name="Mavromatis K."/>
            <person name="Mikhailova N."/>
            <person name="Pati A."/>
            <person name="Brambilla E."/>
            <person name="Chen A."/>
            <person name="Palaniappan K."/>
            <person name="Land M."/>
            <person name="Hauser L."/>
            <person name="Chang Y.J."/>
            <person name="Jeffries C.D."/>
            <person name="Sikorski J."/>
            <person name="Spring S."/>
            <person name="Rohde M."/>
            <person name="Eichinger K."/>
            <person name="Huber H."/>
            <person name="Wirth R."/>
            <person name="Goker M."/>
            <person name="Detter J.C."/>
            <person name="Woyke T."/>
            <person name="Bristow J."/>
            <person name="Eisen J.A."/>
            <person name="Markowitz V."/>
            <person name="Hugenholtz P."/>
            <person name="Klenk H.P."/>
            <person name="Kyrpides N.C."/>
        </authorList>
    </citation>
    <scope>NUCLEOTIDE SEQUENCE [LARGE SCALE GENOMIC DNA]</scope>
    <source>
        <strain evidence="3">ATCC 43054 / DSM 2088 / JCM 10308 / V24 S</strain>
    </source>
</reference>
<gene>
    <name evidence="2" type="ordered locus">Mfer_1276</name>
</gene>
<dbReference type="OrthoDB" id="81196at2157"/>
<organism evidence="2 3">
    <name type="scientific">Methanothermus fervidus (strain ATCC 43054 / DSM 2088 / JCM 10308 / V24 S)</name>
    <dbReference type="NCBI Taxonomy" id="523846"/>
    <lineage>
        <taxon>Archaea</taxon>
        <taxon>Methanobacteriati</taxon>
        <taxon>Methanobacteriota</taxon>
        <taxon>Methanomada group</taxon>
        <taxon>Methanobacteria</taxon>
        <taxon>Methanobacteriales</taxon>
        <taxon>Methanothermaceae</taxon>
        <taxon>Methanothermus</taxon>
    </lineage>
</organism>
<feature type="transmembrane region" description="Helical" evidence="1">
    <location>
        <begin position="379"/>
        <end position="395"/>
    </location>
</feature>
<keyword evidence="1" id="KW-1133">Transmembrane helix</keyword>
<evidence type="ECO:0000256" key="1">
    <source>
        <dbReference type="SAM" id="Phobius"/>
    </source>
</evidence>
<dbReference type="HOGENOM" id="CLU_682593_0_0_2"/>
<keyword evidence="1" id="KW-0472">Membrane</keyword>
<keyword evidence="3" id="KW-1185">Reference proteome</keyword>
<evidence type="ECO:0000313" key="2">
    <source>
        <dbReference type="EMBL" id="ADP78062.1"/>
    </source>
</evidence>
<evidence type="ECO:0000313" key="3">
    <source>
        <dbReference type="Proteomes" id="UP000002315"/>
    </source>
</evidence>
<feature type="transmembrane region" description="Helical" evidence="1">
    <location>
        <begin position="356"/>
        <end position="373"/>
    </location>
</feature>